<evidence type="ECO:0008006" key="5">
    <source>
        <dbReference type="Google" id="ProtNLM"/>
    </source>
</evidence>
<gene>
    <name evidence="3" type="ORF">RJG58_02565</name>
    <name evidence="4" type="ORF">RMP69_02565</name>
    <name evidence="1" type="ORF">RMQ65_05530</name>
    <name evidence="2" type="ORF">RMQ67_02565</name>
</gene>
<evidence type="ECO:0000313" key="4">
    <source>
        <dbReference type="EMBL" id="WNP40682.1"/>
    </source>
</evidence>
<reference evidence="2" key="1">
    <citation type="submission" date="2023-09" db="EMBL/GenBank/DDBJ databases">
        <title>Arcobacter tbilisiensis sp. nov. isolated from chicken meat in Tbilisi, Georgia.</title>
        <authorList>
            <person name="Matthias R."/>
            <person name="Zautner A.E."/>
        </authorList>
    </citation>
    <scope>NUCLEOTIDE SEQUENCE</scope>
    <source>
        <strain evidence="3">LEO 101</strain>
        <strain evidence="1">LEO 49</strain>
        <strain evidence="4">LEO 50</strain>
        <strain evidence="2">LEO 53</strain>
    </source>
</reference>
<dbReference type="AlphaFoldDB" id="A0AA96DSU0"/>
<evidence type="ECO:0000313" key="1">
    <source>
        <dbReference type="EMBL" id="WNL26764.1"/>
    </source>
</evidence>
<dbReference type="EMBL" id="CP135130">
    <property type="protein sequence ID" value="WNP38590.1"/>
    <property type="molecule type" value="Genomic_DNA"/>
</dbReference>
<dbReference type="EMBL" id="CP135131">
    <property type="protein sequence ID" value="WNP40682.1"/>
    <property type="molecule type" value="Genomic_DNA"/>
</dbReference>
<name>A0AA96DSU0_9BACT</name>
<organism evidence="2">
    <name type="scientific">Arcobacter sp. AZ-2023</name>
    <dbReference type="NCBI Taxonomy" id="3074453"/>
    <lineage>
        <taxon>Bacteria</taxon>
        <taxon>Pseudomonadati</taxon>
        <taxon>Campylobacterota</taxon>
        <taxon>Epsilonproteobacteria</taxon>
        <taxon>Campylobacterales</taxon>
        <taxon>Arcobacteraceae</taxon>
        <taxon>Arcobacter</taxon>
    </lineage>
</organism>
<evidence type="ECO:0000313" key="2">
    <source>
        <dbReference type="EMBL" id="WNL32440.1"/>
    </source>
</evidence>
<protein>
    <recommendedName>
        <fullName evidence="5">KAP NTPase domain-containing protein</fullName>
    </recommendedName>
</protein>
<dbReference type="EMBL" id="CP134853">
    <property type="protein sequence ID" value="WNL26764.1"/>
    <property type="molecule type" value="Genomic_DNA"/>
</dbReference>
<sequence length="915" mass="107234">MSTSKEIYIPLEKSTNATKNFNLDNLIQLRSFSRLSQIILDNLDKINNKNNTLSDRYHETITLLGNRGSGKTSFLLNLESYIKSYNEDKFNDLCFLKLLDPTLFENKQNVVLTIITIILNHIQEQESNNLINNDFKDNFSDSLKSLARGLNLLDGINSNIDHKSIWDDDIINFNKGIQCSKDSIEFELLLKKFITVSLNYLNKKMFILMFDDIDTNISKGWPVLEVIRKYLTTLEIQVIVSGDWNLFSKLVRVKQLENLDGLRSIEKDYSHILDNLEEQYLTKILKPENRIMLEDLDTISKYQSIYVTYEKTTQKIQEAYSKIINFLFSDVNKSNQDYSKNIFFSIPLRSNLFILNSYFKNYGSDNINKLNFLNSLSKQFLTHLSKFNITFKDLNDLEEDTVIYSYLKKAKELNKIYKIDINDFFSLSNLNQSDDIDKNILFFILKGYLTVVIQNKPYLIIEWLYKVELFKYIKKDYISLDDDMKYLGYDSNISPFEFIVRLNGYMAFQGDEQNFTIPKNLIGFIGIYKDGSKQGNKSYDHFVSELSKIEDKESYSLISYFLFNHVISARGSRFHLFGSLYNIIGLLFDIIKVKSKGDNLVEYFQNKSVLTSIEPYNISKNFDTPINYHQNLSSINLTNAKIIKDLDSWLDKLELNDFSLNILSEIMKEYYFQLSEIPNCKSFGEYLTFNICYFLNAILKAETNYYSGTFIPINRIKRNYLDAISSLQTNVDKSKIQDYSNNKKTLFKFFYDCPIWNYLISLHGLQNNIENVSELEKGKEYTITSDLFSFNDVEETISTKEEKEIIDDASNKYYKLLLGLMIHQNKEDEDSKSNEDIEPESYETNFSKEKFLKIILENQVYLEKYKVSNKDQLTTEIINKYISIIKTKYKPKSKFAHGNRMEMLKEAILEFSEII</sequence>
<accession>A0AA96DSU0</accession>
<dbReference type="EMBL" id="CP134855">
    <property type="protein sequence ID" value="WNL32440.1"/>
    <property type="molecule type" value="Genomic_DNA"/>
</dbReference>
<evidence type="ECO:0000313" key="3">
    <source>
        <dbReference type="EMBL" id="WNP38590.1"/>
    </source>
</evidence>
<proteinExistence type="predicted"/>